<dbReference type="SMART" id="SM00744">
    <property type="entry name" value="RINGv"/>
    <property type="match status" value="1"/>
</dbReference>
<accession>A0A5N6KQH6</accession>
<keyword evidence="2" id="KW-0812">Transmembrane</keyword>
<evidence type="ECO:0000256" key="1">
    <source>
        <dbReference type="ARBA" id="ARBA00004141"/>
    </source>
</evidence>
<dbReference type="AlphaFoldDB" id="A0A5N6KQH6"/>
<dbReference type="OrthoDB" id="5817083at2759"/>
<dbReference type="Pfam" id="PF12906">
    <property type="entry name" value="RINGv"/>
    <property type="match status" value="1"/>
</dbReference>
<evidence type="ECO:0000256" key="8">
    <source>
        <dbReference type="SAM" id="MobiDB-lite"/>
    </source>
</evidence>
<keyword evidence="7" id="KW-0472">Membrane</keyword>
<feature type="compositionally biased region" description="Polar residues" evidence="8">
    <location>
        <begin position="1"/>
        <end position="29"/>
    </location>
</feature>
<dbReference type="GO" id="GO:0016020">
    <property type="term" value="C:membrane"/>
    <property type="evidence" value="ECO:0007669"/>
    <property type="project" value="UniProtKB-SubCell"/>
</dbReference>
<gene>
    <name evidence="10" type="ORF">FH972_021648</name>
</gene>
<dbReference type="InterPro" id="IPR011016">
    <property type="entry name" value="Znf_RING-CH"/>
</dbReference>
<dbReference type="SUPFAM" id="SSF57850">
    <property type="entry name" value="RING/U-box"/>
    <property type="match status" value="1"/>
</dbReference>
<evidence type="ECO:0000256" key="2">
    <source>
        <dbReference type="ARBA" id="ARBA00022692"/>
    </source>
</evidence>
<sequence>MASFPQRQHVSRRASPTQASASAESTQQLRDSDILAHSTTSVDSQTLYLNDSNPEHQFHNHPNQSHPQPTPEDQPRQCWICLQDETEDTAQSSSWRSPCPCTLTAHEKCLLEWADDTQRQKSSSSISAPDLVCPMCQAEIILARPHARLTKLVHAIDVLASKAVIPSLGLGLIGSAIIVASHHGAHSIRMIFGPNDAEAILAPRSSSSWLGDAIRSHLAILDLPRSLSSGPRGSARLRLGLPLIPVALVASRTPWADSILPFFPIALFAVNSEDTSMINYQWPPSAALTIATLPYLRVFYGELMDWIWTPREHAWLQEIRPSRQADTLDAHDAEQEPIEGHEAFEVELELNIEEDEIGRVPVVEDAGGRDARRNVGNIGHAQAAFVEGQGQHAHQPRPRNERQIAADAVVDLASMCKTVIGALLFPSISAAMGEVLRQLLPRSWVVPRIMSGAGWGGARREVPSGLLQTRWGRSIVGGCLAVVLKDAVRIYCRWRMAQSVRTRTILDFDKQAGRTVGR</sequence>
<keyword evidence="11" id="KW-1185">Reference proteome</keyword>
<keyword evidence="3" id="KW-0479">Metal-binding</keyword>
<feature type="region of interest" description="Disordered" evidence="8">
    <location>
        <begin position="1"/>
        <end position="75"/>
    </location>
</feature>
<dbReference type="Proteomes" id="UP000327013">
    <property type="component" value="Unassembled WGS sequence"/>
</dbReference>
<keyword evidence="4" id="KW-0863">Zinc-finger</keyword>
<comment type="caution">
    <text evidence="10">The sequence shown here is derived from an EMBL/GenBank/DDBJ whole genome shotgun (WGS) entry which is preliminary data.</text>
</comment>
<evidence type="ECO:0000256" key="7">
    <source>
        <dbReference type="ARBA" id="ARBA00023136"/>
    </source>
</evidence>
<dbReference type="PROSITE" id="PS51292">
    <property type="entry name" value="ZF_RING_CH"/>
    <property type="match status" value="1"/>
</dbReference>
<evidence type="ECO:0000313" key="10">
    <source>
        <dbReference type="EMBL" id="KAB8338703.1"/>
    </source>
</evidence>
<dbReference type="GO" id="GO:0008270">
    <property type="term" value="F:zinc ion binding"/>
    <property type="evidence" value="ECO:0007669"/>
    <property type="project" value="UniProtKB-KW"/>
</dbReference>
<dbReference type="PANTHER" id="PTHR46283">
    <property type="entry name" value="E3 UBIQUITIN-PROTEIN LIGASE MARCH5"/>
    <property type="match status" value="1"/>
</dbReference>
<evidence type="ECO:0000256" key="3">
    <source>
        <dbReference type="ARBA" id="ARBA00022723"/>
    </source>
</evidence>
<dbReference type="EMBL" id="VIBQ01000010">
    <property type="protein sequence ID" value="KAB8338703.1"/>
    <property type="molecule type" value="Genomic_DNA"/>
</dbReference>
<evidence type="ECO:0000259" key="9">
    <source>
        <dbReference type="PROSITE" id="PS51292"/>
    </source>
</evidence>
<feature type="domain" description="RING-CH-type" evidence="9">
    <location>
        <begin position="70"/>
        <end position="143"/>
    </location>
</feature>
<reference evidence="10 11" key="1">
    <citation type="submission" date="2019-06" db="EMBL/GenBank/DDBJ databases">
        <title>A chromosomal-level reference genome of Carpinus fangiana (Coryloideae, Betulaceae).</title>
        <authorList>
            <person name="Yang X."/>
            <person name="Wang Z."/>
            <person name="Zhang L."/>
            <person name="Hao G."/>
            <person name="Liu J."/>
            <person name="Yang Y."/>
        </authorList>
    </citation>
    <scope>NUCLEOTIDE SEQUENCE [LARGE SCALE GENOMIC DNA]</scope>
    <source>
        <strain evidence="10">Cfa_2016G</strain>
        <tissue evidence="10">Leaf</tissue>
    </source>
</reference>
<dbReference type="InterPro" id="IPR013083">
    <property type="entry name" value="Znf_RING/FYVE/PHD"/>
</dbReference>
<evidence type="ECO:0000256" key="5">
    <source>
        <dbReference type="ARBA" id="ARBA00022833"/>
    </source>
</evidence>
<evidence type="ECO:0000256" key="4">
    <source>
        <dbReference type="ARBA" id="ARBA00022771"/>
    </source>
</evidence>
<keyword evidence="5" id="KW-0862">Zinc</keyword>
<name>A0A5N6KQH6_9ROSI</name>
<evidence type="ECO:0000313" key="11">
    <source>
        <dbReference type="Proteomes" id="UP000327013"/>
    </source>
</evidence>
<dbReference type="Gene3D" id="3.30.40.10">
    <property type="entry name" value="Zinc/RING finger domain, C3HC4 (zinc finger)"/>
    <property type="match status" value="1"/>
</dbReference>
<protein>
    <recommendedName>
        <fullName evidence="9">RING-CH-type domain-containing protein</fullName>
    </recommendedName>
</protein>
<evidence type="ECO:0000256" key="6">
    <source>
        <dbReference type="ARBA" id="ARBA00022989"/>
    </source>
</evidence>
<proteinExistence type="predicted"/>
<comment type="subcellular location">
    <subcellularLocation>
        <location evidence="1">Membrane</location>
        <topology evidence="1">Multi-pass membrane protein</topology>
    </subcellularLocation>
</comment>
<organism evidence="10 11">
    <name type="scientific">Carpinus fangiana</name>
    <dbReference type="NCBI Taxonomy" id="176857"/>
    <lineage>
        <taxon>Eukaryota</taxon>
        <taxon>Viridiplantae</taxon>
        <taxon>Streptophyta</taxon>
        <taxon>Embryophyta</taxon>
        <taxon>Tracheophyta</taxon>
        <taxon>Spermatophyta</taxon>
        <taxon>Magnoliopsida</taxon>
        <taxon>eudicotyledons</taxon>
        <taxon>Gunneridae</taxon>
        <taxon>Pentapetalae</taxon>
        <taxon>rosids</taxon>
        <taxon>fabids</taxon>
        <taxon>Fagales</taxon>
        <taxon>Betulaceae</taxon>
        <taxon>Carpinus</taxon>
    </lineage>
</organism>
<feature type="compositionally biased region" description="Polar residues" evidence="8">
    <location>
        <begin position="37"/>
        <end position="52"/>
    </location>
</feature>
<keyword evidence="6" id="KW-1133">Transmembrane helix</keyword>